<proteinExistence type="predicted"/>
<dbReference type="KEGG" id="hprf:HLPR_05860"/>
<evidence type="ECO:0000313" key="1">
    <source>
        <dbReference type="EMBL" id="BEP28255.1"/>
    </source>
</evidence>
<evidence type="ECO:0000313" key="2">
    <source>
        <dbReference type="Proteomes" id="UP001321786"/>
    </source>
</evidence>
<evidence type="ECO:0008006" key="3">
    <source>
        <dbReference type="Google" id="ProtNLM"/>
    </source>
</evidence>
<gene>
    <name evidence="1" type="ORF">HLPR_05860</name>
</gene>
<keyword evidence="2" id="KW-1185">Reference proteome</keyword>
<dbReference type="Proteomes" id="UP001321786">
    <property type="component" value="Chromosome"/>
</dbReference>
<protein>
    <recommendedName>
        <fullName evidence="3">Lipoprotein</fullName>
    </recommendedName>
</protein>
<reference evidence="1 2" key="1">
    <citation type="submission" date="2023-08" db="EMBL/GenBank/DDBJ databases">
        <title>Helicovermis profunda gen. nov., sp. nov., a novel mesophilic, fermentative bacterium within the Bacillota from a deep-sea hydrothermal vent chimney.</title>
        <authorList>
            <person name="Miyazaki U."/>
            <person name="Mizutani D."/>
            <person name="Hashimoto Y."/>
            <person name="Tame A."/>
            <person name="Sawayama S."/>
            <person name="Miyazaki J."/>
            <person name="Takai K."/>
            <person name="Nakagawa S."/>
        </authorList>
    </citation>
    <scope>NUCLEOTIDE SEQUENCE [LARGE SCALE GENOMIC DNA]</scope>
    <source>
        <strain evidence="1 2">S502</strain>
    </source>
</reference>
<name>A0AAU9EP68_9FIRM</name>
<dbReference type="PROSITE" id="PS51257">
    <property type="entry name" value="PROKAR_LIPOPROTEIN"/>
    <property type="match status" value="1"/>
</dbReference>
<accession>A0AAU9EP68</accession>
<dbReference type="RefSeq" id="WP_338536582.1">
    <property type="nucleotide sequence ID" value="NZ_AP028654.1"/>
</dbReference>
<organism evidence="1 2">
    <name type="scientific">Helicovermis profundi</name>
    <dbReference type="NCBI Taxonomy" id="3065157"/>
    <lineage>
        <taxon>Bacteria</taxon>
        <taxon>Bacillati</taxon>
        <taxon>Bacillota</taxon>
        <taxon>Clostridia</taxon>
        <taxon>Helicovermis</taxon>
    </lineage>
</organism>
<dbReference type="AlphaFoldDB" id="A0AAU9EP68"/>
<dbReference type="EMBL" id="AP028654">
    <property type="protein sequence ID" value="BEP28255.1"/>
    <property type="molecule type" value="Genomic_DNA"/>
</dbReference>
<sequence>MNNKSKYKFLSFILIIVILLTSCRINTITNHSNSSERKIISDTDFISNLYTLERNTPKNYHLNDLKNVISRKQTSNNFMLIPLLMSENISNIANKLVKNNKGHYILNIMDFSTFHVFHVQNYKKFKNNLDNFFNYDSTDHFNPIKSVDSETMKALSPNNSYYLGFCEDIASIYFSSLLASGIKIDDITTVFVDKHAYVVFKYNYNYYLLDSILFKINLENKSTISKMFGSNYHYVHPLNFPLTRNKELLSLLDKPLVENFKDTHKTNFYELYNVKYDLKFYKDKNKLKADLFSSNEFESLINNVFNTTIHSSGKQNSVDYPFLEKSIRDFDSAKDYNEYIVKSVYELSKTDKNLELEKYAFRTLIVNHPEYYLKTKLQTIENKDSKKDYLINFFDTFNSEKDFLNYLKNIKNSSIYSGKYKRIMDPSVVACTKIGSSKDRALLLFYYLKYHNETSKIIFTNNDTYILKENGVIISLNESNYVNKISGDIWLMMDERKVYYPKIGRTEIDPNGI</sequence>